<keyword evidence="4" id="KW-0788">Thiol protease</keyword>
<dbReference type="InterPro" id="IPR000668">
    <property type="entry name" value="Peptidase_C1A_C"/>
</dbReference>
<keyword evidence="7" id="KW-0732">Signal</keyword>
<dbReference type="EMBL" id="GEDV01004129">
    <property type="protein sequence ID" value="JAP84428.1"/>
    <property type="molecule type" value="Transcribed_RNA"/>
</dbReference>
<evidence type="ECO:0000313" key="10">
    <source>
        <dbReference type="EMBL" id="JAP84428.1"/>
    </source>
</evidence>
<feature type="domain" description="Peptidase C1A papain C-terminal" evidence="8">
    <location>
        <begin position="119"/>
        <end position="334"/>
    </location>
</feature>
<evidence type="ECO:0000256" key="3">
    <source>
        <dbReference type="ARBA" id="ARBA00022801"/>
    </source>
</evidence>
<protein>
    <submittedName>
        <fullName evidence="10">Cathepsin L</fullName>
    </submittedName>
</protein>
<dbReference type="PROSITE" id="PS00639">
    <property type="entry name" value="THIOL_PROTEASE_HIS"/>
    <property type="match status" value="1"/>
</dbReference>
<dbReference type="Gene3D" id="3.90.70.10">
    <property type="entry name" value="Cysteine proteinases"/>
    <property type="match status" value="1"/>
</dbReference>
<dbReference type="InterPro" id="IPR000169">
    <property type="entry name" value="Pept_cys_AS"/>
</dbReference>
<keyword evidence="3" id="KW-0378">Hydrolase</keyword>
<comment type="similarity">
    <text evidence="1">Belongs to the peptidase C1 family.</text>
</comment>
<evidence type="ECO:0000256" key="6">
    <source>
        <dbReference type="ARBA" id="ARBA00023157"/>
    </source>
</evidence>
<evidence type="ECO:0000256" key="5">
    <source>
        <dbReference type="ARBA" id="ARBA00023145"/>
    </source>
</evidence>
<dbReference type="FunFam" id="3.90.70.10:FF:000006">
    <property type="entry name" value="Cathepsin S"/>
    <property type="match status" value="1"/>
</dbReference>
<keyword evidence="2" id="KW-0645">Protease</keyword>
<dbReference type="SMART" id="SM00848">
    <property type="entry name" value="Inhibitor_I29"/>
    <property type="match status" value="1"/>
</dbReference>
<dbReference type="Pfam" id="PF08246">
    <property type="entry name" value="Inhibitor_I29"/>
    <property type="match status" value="1"/>
</dbReference>
<dbReference type="InterPro" id="IPR013201">
    <property type="entry name" value="Prot_inhib_I29"/>
</dbReference>
<name>A0A131Z0I1_RHIAP</name>
<keyword evidence="5" id="KW-0865">Zymogen</keyword>
<dbReference type="CDD" id="cd02248">
    <property type="entry name" value="Peptidase_C1A"/>
    <property type="match status" value="1"/>
</dbReference>
<dbReference type="SMART" id="SM00645">
    <property type="entry name" value="Pept_C1"/>
    <property type="match status" value="1"/>
</dbReference>
<dbReference type="PRINTS" id="PR00705">
    <property type="entry name" value="PAPAIN"/>
</dbReference>
<feature type="domain" description="Cathepsin propeptide inhibitor" evidence="9">
    <location>
        <begin position="27"/>
        <end position="87"/>
    </location>
</feature>
<dbReference type="PROSITE" id="PS00640">
    <property type="entry name" value="THIOL_PROTEASE_ASN"/>
    <property type="match status" value="1"/>
</dbReference>
<dbReference type="InterPro" id="IPR013128">
    <property type="entry name" value="Peptidase_C1A"/>
</dbReference>
<evidence type="ECO:0000256" key="1">
    <source>
        <dbReference type="ARBA" id="ARBA00008455"/>
    </source>
</evidence>
<reference evidence="10" key="1">
    <citation type="journal article" date="2016" name="Ticks Tick Borne Dis.">
        <title>De novo assembly and annotation of the salivary gland transcriptome of Rhipicephalus appendiculatus male and female ticks during blood feeding.</title>
        <authorList>
            <person name="de Castro M.H."/>
            <person name="de Klerk D."/>
            <person name="Pienaar R."/>
            <person name="Latif A.A."/>
            <person name="Rees D.J."/>
            <person name="Mans B.J."/>
        </authorList>
    </citation>
    <scope>NUCLEOTIDE SEQUENCE</scope>
    <source>
        <tissue evidence="10">Salivary glands</tissue>
    </source>
</reference>
<evidence type="ECO:0000256" key="2">
    <source>
        <dbReference type="ARBA" id="ARBA00022670"/>
    </source>
</evidence>
<sequence>MRGFIALCCLFVTAAAVTHQELIGAEWSAFKSLHGKEYDSDTEEYYRLKIYMENRLKIARHNEKYAKSQVSYKLAMNEFGDLLHHEFVSTRNGFKRNYRDTPREGSFFVEPEGFEDLHLPKTVDWRKKGAVTPVKNQGQCGSCWAFSTTGSLEGQHFRKMRKLVSLSEQNLVDCSRSFGNNGCEGGLMDNAFKYIKANKGIDTELSYPYNATDGVCHFKKSEVGATDTGFVDIPEGDENKLKKAVATVGPVSVAIDASHESFQFYSEGVYDEPECSSDQLDHGVLVVGYGTKDGQDYWLVKNSWGTTWGDEGYIYMTRNKDNQCGIASSASYPLV</sequence>
<dbReference type="PANTHER" id="PTHR12411">
    <property type="entry name" value="CYSTEINE PROTEASE FAMILY C1-RELATED"/>
    <property type="match status" value="1"/>
</dbReference>
<keyword evidence="6" id="KW-1015">Disulfide bond</keyword>
<dbReference type="AlphaFoldDB" id="A0A131Z0I1"/>
<dbReference type="GO" id="GO:0008234">
    <property type="term" value="F:cysteine-type peptidase activity"/>
    <property type="evidence" value="ECO:0007669"/>
    <property type="project" value="UniProtKB-KW"/>
</dbReference>
<evidence type="ECO:0000259" key="8">
    <source>
        <dbReference type="SMART" id="SM00645"/>
    </source>
</evidence>
<dbReference type="GO" id="GO:0006508">
    <property type="term" value="P:proteolysis"/>
    <property type="evidence" value="ECO:0007669"/>
    <property type="project" value="UniProtKB-KW"/>
</dbReference>
<organism evidence="10">
    <name type="scientific">Rhipicephalus appendiculatus</name>
    <name type="common">Brown ear tick</name>
    <dbReference type="NCBI Taxonomy" id="34631"/>
    <lineage>
        <taxon>Eukaryota</taxon>
        <taxon>Metazoa</taxon>
        <taxon>Ecdysozoa</taxon>
        <taxon>Arthropoda</taxon>
        <taxon>Chelicerata</taxon>
        <taxon>Arachnida</taxon>
        <taxon>Acari</taxon>
        <taxon>Parasitiformes</taxon>
        <taxon>Ixodida</taxon>
        <taxon>Ixodoidea</taxon>
        <taxon>Ixodidae</taxon>
        <taxon>Rhipicephalinae</taxon>
        <taxon>Rhipicephalus</taxon>
        <taxon>Rhipicephalus</taxon>
    </lineage>
</organism>
<proteinExistence type="inferred from homology"/>
<dbReference type="InterPro" id="IPR039417">
    <property type="entry name" value="Peptidase_C1A_papain-like"/>
</dbReference>
<dbReference type="InterPro" id="IPR025660">
    <property type="entry name" value="Pept_his_AS"/>
</dbReference>
<dbReference type="InterPro" id="IPR038765">
    <property type="entry name" value="Papain-like_cys_pep_sf"/>
</dbReference>
<dbReference type="SUPFAM" id="SSF54001">
    <property type="entry name" value="Cysteine proteinases"/>
    <property type="match status" value="1"/>
</dbReference>
<feature type="chain" id="PRO_5018669857" evidence="7">
    <location>
        <begin position="17"/>
        <end position="335"/>
    </location>
</feature>
<dbReference type="Pfam" id="PF00112">
    <property type="entry name" value="Peptidase_C1"/>
    <property type="match status" value="1"/>
</dbReference>
<evidence type="ECO:0000259" key="9">
    <source>
        <dbReference type="SMART" id="SM00848"/>
    </source>
</evidence>
<evidence type="ECO:0000256" key="4">
    <source>
        <dbReference type="ARBA" id="ARBA00022807"/>
    </source>
</evidence>
<accession>A0A131Z0I1</accession>
<dbReference type="PROSITE" id="PS00139">
    <property type="entry name" value="THIOL_PROTEASE_CYS"/>
    <property type="match status" value="1"/>
</dbReference>
<evidence type="ECO:0000256" key="7">
    <source>
        <dbReference type="SAM" id="SignalP"/>
    </source>
</evidence>
<dbReference type="InterPro" id="IPR025661">
    <property type="entry name" value="Pept_asp_AS"/>
</dbReference>
<feature type="signal peptide" evidence="7">
    <location>
        <begin position="1"/>
        <end position="16"/>
    </location>
</feature>